<keyword evidence="1" id="KW-1133">Transmembrane helix</keyword>
<dbReference type="RefSeq" id="WP_160334883.1">
    <property type="nucleotide sequence ID" value="NZ_WSRP01000010.1"/>
</dbReference>
<feature type="transmembrane region" description="Helical" evidence="1">
    <location>
        <begin position="21"/>
        <end position="38"/>
    </location>
</feature>
<dbReference type="InterPro" id="IPR032689">
    <property type="entry name" value="TraG-D_C"/>
</dbReference>
<dbReference type="OrthoDB" id="7817736at2"/>
<keyword evidence="4" id="KW-1185">Reference proteome</keyword>
<name>A0A6L6YMM5_9BURK</name>
<dbReference type="AlphaFoldDB" id="A0A6L6YMM5"/>
<evidence type="ECO:0000259" key="2">
    <source>
        <dbReference type="Pfam" id="PF12696"/>
    </source>
</evidence>
<keyword evidence="1" id="KW-0812">Transmembrane</keyword>
<evidence type="ECO:0000313" key="3">
    <source>
        <dbReference type="EMBL" id="MVX56451.1"/>
    </source>
</evidence>
<protein>
    <submittedName>
        <fullName evidence="3">Conjugative transfer system coupling protein TraD</fullName>
    </submittedName>
</protein>
<gene>
    <name evidence="3" type="primary">traD</name>
    <name evidence="3" type="ORF">E5987_04415</name>
</gene>
<dbReference type="Proteomes" id="UP000472580">
    <property type="component" value="Unassembled WGS sequence"/>
</dbReference>
<reference evidence="3 4" key="1">
    <citation type="submission" date="2019-12" db="EMBL/GenBank/DDBJ databases">
        <title>Microbes associate with the intestines of laboratory mice.</title>
        <authorList>
            <person name="Navarre W."/>
            <person name="Wong E."/>
        </authorList>
    </citation>
    <scope>NUCLEOTIDE SEQUENCE [LARGE SCALE GENOMIC DNA]</scope>
    <source>
        <strain evidence="3 4">NM82_D38</strain>
    </source>
</reference>
<proteinExistence type="predicted"/>
<dbReference type="EMBL" id="WSRP01000010">
    <property type="protein sequence ID" value="MVX56451.1"/>
    <property type="molecule type" value="Genomic_DNA"/>
</dbReference>
<dbReference type="Pfam" id="PF12696">
    <property type="entry name" value="TraG-D_C"/>
    <property type="match status" value="1"/>
</dbReference>
<dbReference type="InterPro" id="IPR027417">
    <property type="entry name" value="P-loop_NTPase"/>
</dbReference>
<dbReference type="CDD" id="cd01127">
    <property type="entry name" value="TrwB_TraG_TraD_VirD4"/>
    <property type="match status" value="1"/>
</dbReference>
<feature type="domain" description="TraD/TraG TraM recognition site" evidence="2">
    <location>
        <begin position="473"/>
        <end position="600"/>
    </location>
</feature>
<dbReference type="NCBIfam" id="TIGR03743">
    <property type="entry name" value="SXT_TraD"/>
    <property type="match status" value="1"/>
</dbReference>
<dbReference type="SUPFAM" id="SSF52540">
    <property type="entry name" value="P-loop containing nucleoside triphosphate hydrolases"/>
    <property type="match status" value="1"/>
</dbReference>
<evidence type="ECO:0000313" key="4">
    <source>
        <dbReference type="Proteomes" id="UP000472580"/>
    </source>
</evidence>
<sequence>MRNESSLTRRHSLPYRTAYEIYAASVWLFASAYMAYLHAQHVMPREMSALLYMVCIVFAVKRGHEGWLILRDRSLLSGRRFELMPRSKLQTLMRPDHLWLGYGFVWEPKHTQKLHELSRINPASLMLPDFMHRFFGRGDQYQKNEEIGMPYIHGLEPNEIELHRFLKNFEGGTLILGTTQAGKGVALCNLFSQAVLRNDVVIFIDPKGSPRVYESFRKACTAAGRGEPLNYHPGNRDKTKGIRLDPLATFSTGAQIATRIMSVIPGKPDAFTQFAWSCIKTFADALIELKIKPSLKLLSKHINHGIDDLLRDLLLDRIERFASENWREEARSFMAPIKEGRLTESQEELLLMVSFYEHVLDKKEQTLVVDECLKVFHHSKEHYAKITASLMPIFAMLTSGPLGDSFSPDPKDSTDSRPIWNLESIILTRSCLYCHLDSLSDNMIASAVGSILLGDLVSVAGKRYNLGKTDIRISLFVDEASNVCNNPLIEILNKGAEGGIYTTVAMQTIADLAHRLGSQDAARMVLGNCNNLIALRCKDRPTQDFVTETFGKTYIHQVDTTLSTHADTHAGLPSFEGGASHKRTAVREEIIPSEYLGKLPNGQFFAFVGGGHLLKGHVPVITD</sequence>
<keyword evidence="1" id="KW-0472">Membrane</keyword>
<evidence type="ECO:0000256" key="1">
    <source>
        <dbReference type="SAM" id="Phobius"/>
    </source>
</evidence>
<comment type="caution">
    <text evidence="3">The sequence shown here is derived from an EMBL/GenBank/DDBJ whole genome shotgun (WGS) entry which is preliminary data.</text>
</comment>
<dbReference type="InterPro" id="IPR022458">
    <property type="entry name" value="Conjugative_coupling_TraG/TraD"/>
</dbReference>
<dbReference type="Gene3D" id="3.40.50.300">
    <property type="entry name" value="P-loop containing nucleotide triphosphate hydrolases"/>
    <property type="match status" value="2"/>
</dbReference>
<organism evidence="3 4">
    <name type="scientific">Parasutterella muris</name>
    <dbReference type="NCBI Taxonomy" id="2565572"/>
    <lineage>
        <taxon>Bacteria</taxon>
        <taxon>Pseudomonadati</taxon>
        <taxon>Pseudomonadota</taxon>
        <taxon>Betaproteobacteria</taxon>
        <taxon>Burkholderiales</taxon>
        <taxon>Sutterellaceae</taxon>
        <taxon>Parasutterella</taxon>
    </lineage>
</organism>
<accession>A0A6L6YMM5</accession>